<reference evidence="2 3" key="1">
    <citation type="submission" date="2017-02" db="EMBL/GenBank/DDBJ databases">
        <authorList>
            <person name="Peterson S.W."/>
        </authorList>
    </citation>
    <scope>NUCLEOTIDE SEQUENCE [LARGE SCALE GENOMIC DNA]</scope>
    <source>
        <strain evidence="2 3">DSM 16080</strain>
    </source>
</reference>
<keyword evidence="1" id="KW-0472">Membrane</keyword>
<dbReference type="Pfam" id="PF09838">
    <property type="entry name" value="DUF2065"/>
    <property type="match status" value="1"/>
</dbReference>
<dbReference type="RefSeq" id="WP_078717240.1">
    <property type="nucleotide sequence ID" value="NZ_FUYC01000006.1"/>
</dbReference>
<accession>A0A1T4X357</accession>
<keyword evidence="1" id="KW-1133">Transmembrane helix</keyword>
<feature type="transmembrane region" description="Helical" evidence="1">
    <location>
        <begin position="43"/>
        <end position="63"/>
    </location>
</feature>
<dbReference type="InterPro" id="IPR019201">
    <property type="entry name" value="DUF2065"/>
</dbReference>
<dbReference type="STRING" id="1121449.SAMN02745704_01678"/>
<organism evidence="2 3">
    <name type="scientific">Paucidesulfovibrio gracilis DSM 16080</name>
    <dbReference type="NCBI Taxonomy" id="1121449"/>
    <lineage>
        <taxon>Bacteria</taxon>
        <taxon>Pseudomonadati</taxon>
        <taxon>Thermodesulfobacteriota</taxon>
        <taxon>Desulfovibrionia</taxon>
        <taxon>Desulfovibrionales</taxon>
        <taxon>Desulfovibrionaceae</taxon>
        <taxon>Paucidesulfovibrio</taxon>
    </lineage>
</organism>
<evidence type="ECO:0000313" key="2">
    <source>
        <dbReference type="EMBL" id="SKA83598.1"/>
    </source>
</evidence>
<dbReference type="AlphaFoldDB" id="A0A1T4X357"/>
<name>A0A1T4X357_9BACT</name>
<dbReference type="EMBL" id="FUYC01000006">
    <property type="protein sequence ID" value="SKA83598.1"/>
    <property type="molecule type" value="Genomic_DNA"/>
</dbReference>
<keyword evidence="1" id="KW-0812">Transmembrane</keyword>
<evidence type="ECO:0000313" key="3">
    <source>
        <dbReference type="Proteomes" id="UP000190027"/>
    </source>
</evidence>
<protein>
    <recommendedName>
        <fullName evidence="4">DUF2065 domain-containing protein</fullName>
    </recommendedName>
</protein>
<evidence type="ECO:0008006" key="4">
    <source>
        <dbReference type="Google" id="ProtNLM"/>
    </source>
</evidence>
<keyword evidence="3" id="KW-1185">Reference proteome</keyword>
<dbReference type="Proteomes" id="UP000190027">
    <property type="component" value="Unassembled WGS sequence"/>
</dbReference>
<evidence type="ECO:0000256" key="1">
    <source>
        <dbReference type="SAM" id="Phobius"/>
    </source>
</evidence>
<proteinExistence type="predicted"/>
<sequence length="65" mass="6997">MHMDWQFLLAALGLALALEGAAYFLLAERLPRMLALLAEQGPGLLRGMGLAAMVLGLLTVYLVRA</sequence>
<gene>
    <name evidence="2" type="ORF">SAMN02745704_01678</name>
</gene>